<protein>
    <submittedName>
        <fullName evidence="1">Uncharacterized protein</fullName>
    </submittedName>
</protein>
<evidence type="ECO:0000313" key="2">
    <source>
        <dbReference type="Proteomes" id="UP000623467"/>
    </source>
</evidence>
<dbReference type="Proteomes" id="UP000623467">
    <property type="component" value="Unassembled WGS sequence"/>
</dbReference>
<organism evidence="1 2">
    <name type="scientific">Mycena sanguinolenta</name>
    <dbReference type="NCBI Taxonomy" id="230812"/>
    <lineage>
        <taxon>Eukaryota</taxon>
        <taxon>Fungi</taxon>
        <taxon>Dikarya</taxon>
        <taxon>Basidiomycota</taxon>
        <taxon>Agaricomycotina</taxon>
        <taxon>Agaricomycetes</taxon>
        <taxon>Agaricomycetidae</taxon>
        <taxon>Agaricales</taxon>
        <taxon>Marasmiineae</taxon>
        <taxon>Mycenaceae</taxon>
        <taxon>Mycena</taxon>
    </lineage>
</organism>
<reference evidence="1" key="1">
    <citation type="submission" date="2020-05" db="EMBL/GenBank/DDBJ databases">
        <title>Mycena genomes resolve the evolution of fungal bioluminescence.</title>
        <authorList>
            <person name="Tsai I.J."/>
        </authorList>
    </citation>
    <scope>NUCLEOTIDE SEQUENCE</scope>
    <source>
        <strain evidence="1">160909Yilan</strain>
    </source>
</reference>
<name>A0A8H6XJD9_9AGAR</name>
<keyword evidence="2" id="KW-1185">Reference proteome</keyword>
<proteinExistence type="predicted"/>
<evidence type="ECO:0000313" key="1">
    <source>
        <dbReference type="EMBL" id="KAF7342645.1"/>
    </source>
</evidence>
<dbReference type="AlphaFoldDB" id="A0A8H6XJD9"/>
<accession>A0A8H6XJD9</accession>
<dbReference type="EMBL" id="JACAZH010000025">
    <property type="protein sequence ID" value="KAF7342645.1"/>
    <property type="molecule type" value="Genomic_DNA"/>
</dbReference>
<comment type="caution">
    <text evidence="1">The sequence shown here is derived from an EMBL/GenBank/DDBJ whole genome shotgun (WGS) entry which is preliminary data.</text>
</comment>
<sequence>MYSTTRHAFLAVSSPSIPQLSTPRPIRTFHQQGRAGIRLVARTPRKRIRMMGTPVEADTQKIRQQKSFSRIATQPNAILAIGITVELRPSLAAHLCLRVEFARVTYCMMEVE</sequence>
<gene>
    <name evidence="1" type="ORF">MSAN_02021400</name>
</gene>